<evidence type="ECO:0000259" key="14">
    <source>
        <dbReference type="PROSITE" id="PS52004"/>
    </source>
</evidence>
<feature type="compositionally biased region" description="Pro residues" evidence="11">
    <location>
        <begin position="4905"/>
        <end position="4914"/>
    </location>
</feature>
<feature type="domain" description="Carrier" evidence="12">
    <location>
        <begin position="405"/>
        <end position="479"/>
    </location>
</feature>
<keyword evidence="7" id="KW-0677">Repeat</keyword>
<evidence type="ECO:0000256" key="6">
    <source>
        <dbReference type="ARBA" id="ARBA00022679"/>
    </source>
</evidence>
<feature type="domain" description="Carrier" evidence="12">
    <location>
        <begin position="4924"/>
        <end position="5000"/>
    </location>
</feature>
<dbReference type="InterPro" id="IPR029063">
    <property type="entry name" value="SAM-dependent_MTases_sf"/>
</dbReference>
<feature type="domain" description="Ketosynthase family 3 (KS3)" evidence="14">
    <location>
        <begin position="2495"/>
        <end position="2920"/>
    </location>
</feature>
<dbReference type="GO" id="GO:0033068">
    <property type="term" value="P:macrolide biosynthetic process"/>
    <property type="evidence" value="ECO:0007669"/>
    <property type="project" value="UniProtKB-ARBA"/>
</dbReference>
<geneLocation type="plasmid" evidence="16 17">
    <name>unnamed1</name>
</geneLocation>
<protein>
    <submittedName>
        <fullName evidence="16">Amino acid adenylation domain-containing protein</fullName>
    </submittedName>
</protein>
<dbReference type="PROSITE" id="PS52004">
    <property type="entry name" value="KS3_2"/>
    <property type="match status" value="2"/>
</dbReference>
<comment type="cofactor">
    <cofactor evidence="2">
        <name>pantetheine 4'-phosphate</name>
        <dbReference type="ChEBI" id="CHEBI:47942"/>
    </cofactor>
</comment>
<dbReference type="PROSITE" id="PS50075">
    <property type="entry name" value="CARRIER"/>
    <property type="match status" value="4"/>
</dbReference>
<feature type="compositionally biased region" description="Gly residues" evidence="11">
    <location>
        <begin position="510"/>
        <end position="522"/>
    </location>
</feature>
<evidence type="ECO:0000313" key="17">
    <source>
        <dbReference type="Proteomes" id="UP000516428"/>
    </source>
</evidence>
<dbReference type="Pfam" id="PF00550">
    <property type="entry name" value="PP-binding"/>
    <property type="match status" value="5"/>
</dbReference>
<evidence type="ECO:0000256" key="10">
    <source>
        <dbReference type="PROSITE-ProRule" id="PRU01363"/>
    </source>
</evidence>
<feature type="region of interest" description="Disordered" evidence="11">
    <location>
        <begin position="3829"/>
        <end position="3875"/>
    </location>
</feature>
<dbReference type="InterPro" id="IPR049900">
    <property type="entry name" value="PKS_mFAS_DH"/>
</dbReference>
<feature type="region of interest" description="Disordered" evidence="11">
    <location>
        <begin position="88"/>
        <end position="129"/>
    </location>
</feature>
<dbReference type="Gene3D" id="2.40.50.100">
    <property type="match status" value="1"/>
</dbReference>
<accession>A0A7H1BKG6</accession>
<comment type="similarity">
    <text evidence="3">Belongs to the 2-oxoacid dehydrogenase family.</text>
</comment>
<evidence type="ECO:0000259" key="15">
    <source>
        <dbReference type="PROSITE" id="PS52019"/>
    </source>
</evidence>
<dbReference type="Pfam" id="PF00109">
    <property type="entry name" value="ketoacyl-synt"/>
    <property type="match status" value="2"/>
</dbReference>
<evidence type="ECO:0000313" key="16">
    <source>
        <dbReference type="EMBL" id="QNS09221.1"/>
    </source>
</evidence>
<evidence type="ECO:0000256" key="3">
    <source>
        <dbReference type="ARBA" id="ARBA00007317"/>
    </source>
</evidence>
<dbReference type="GO" id="GO:0005737">
    <property type="term" value="C:cytoplasm"/>
    <property type="evidence" value="ECO:0007669"/>
    <property type="project" value="TreeGrafter"/>
</dbReference>
<dbReference type="Gene3D" id="1.10.1200.10">
    <property type="entry name" value="ACP-like"/>
    <property type="match status" value="5"/>
</dbReference>
<dbReference type="CDD" id="cd08953">
    <property type="entry name" value="KR_2_SDR_x"/>
    <property type="match status" value="1"/>
</dbReference>
<feature type="active site" description="Proton acceptor; for dehydratase activity" evidence="10">
    <location>
        <position position="3088"/>
    </location>
</feature>
<dbReference type="SUPFAM" id="SSF52777">
    <property type="entry name" value="CoA-dependent acyltransferases"/>
    <property type="match status" value="3"/>
</dbReference>
<dbReference type="PROSITE" id="PS52019">
    <property type="entry name" value="PKS_MFAS_DH"/>
    <property type="match status" value="1"/>
</dbReference>
<dbReference type="Pfam" id="PF21089">
    <property type="entry name" value="PKS_DH_N"/>
    <property type="match status" value="1"/>
</dbReference>
<dbReference type="SUPFAM" id="SSF53335">
    <property type="entry name" value="S-adenosyl-L-methionine-dependent methyltransferases"/>
    <property type="match status" value="1"/>
</dbReference>
<dbReference type="Gene3D" id="3.10.129.120">
    <property type="match status" value="1"/>
</dbReference>
<feature type="domain" description="Ketosynthase family 3 (KS3)" evidence="14">
    <location>
        <begin position="556"/>
        <end position="979"/>
    </location>
</feature>
<dbReference type="InterPro" id="IPR013217">
    <property type="entry name" value="Methyltransf_12"/>
</dbReference>
<dbReference type="SMART" id="SM01294">
    <property type="entry name" value="PKS_PP_betabranch"/>
    <property type="match status" value="1"/>
</dbReference>
<dbReference type="InterPro" id="IPR023213">
    <property type="entry name" value="CAT-like_dom_sf"/>
</dbReference>
<dbReference type="InterPro" id="IPR009081">
    <property type="entry name" value="PP-bd_ACP"/>
</dbReference>
<evidence type="ECO:0000256" key="11">
    <source>
        <dbReference type="SAM" id="MobiDB-lite"/>
    </source>
</evidence>
<dbReference type="GO" id="GO:0005886">
    <property type="term" value="C:plasma membrane"/>
    <property type="evidence" value="ECO:0007669"/>
    <property type="project" value="TreeGrafter"/>
</dbReference>
<feature type="compositionally biased region" description="Low complexity" evidence="11">
    <location>
        <begin position="101"/>
        <end position="112"/>
    </location>
</feature>
<dbReference type="Gene3D" id="3.10.129.10">
    <property type="entry name" value="Hotdog Thioesterase"/>
    <property type="match status" value="1"/>
</dbReference>
<dbReference type="PANTHER" id="PTHR43775:SF37">
    <property type="entry name" value="SI:DKEY-61P9.11"/>
    <property type="match status" value="1"/>
</dbReference>
<proteinExistence type="inferred from homology"/>
<dbReference type="Gene3D" id="3.30.559.30">
    <property type="entry name" value="Nonribosomal peptide synthetase, condensation domain"/>
    <property type="match status" value="1"/>
</dbReference>
<dbReference type="SUPFAM" id="SSF51735">
    <property type="entry name" value="NAD(P)-binding Rossmann-fold domains"/>
    <property type="match status" value="3"/>
</dbReference>
<dbReference type="InterPro" id="IPR000873">
    <property type="entry name" value="AMP-dep_synth/lig_dom"/>
</dbReference>
<dbReference type="InterPro" id="IPR020845">
    <property type="entry name" value="AMP-binding_CS"/>
</dbReference>
<dbReference type="Pfam" id="PF00364">
    <property type="entry name" value="Biotin_lipoyl"/>
    <property type="match status" value="1"/>
</dbReference>
<keyword evidence="5" id="KW-0597">Phosphoprotein</keyword>
<dbReference type="Pfam" id="PF00668">
    <property type="entry name" value="Condensation"/>
    <property type="match status" value="1"/>
</dbReference>
<feature type="compositionally biased region" description="Low complexity" evidence="11">
    <location>
        <begin position="1441"/>
        <end position="1459"/>
    </location>
</feature>
<evidence type="ECO:0000256" key="7">
    <source>
        <dbReference type="ARBA" id="ARBA00022737"/>
    </source>
</evidence>
<dbReference type="Pfam" id="PF00501">
    <property type="entry name" value="AMP-binding"/>
    <property type="match status" value="1"/>
</dbReference>
<dbReference type="NCBIfam" id="TIGR01733">
    <property type="entry name" value="AA-adenyl-dom"/>
    <property type="match status" value="1"/>
</dbReference>
<dbReference type="Gene3D" id="3.30.300.30">
    <property type="match status" value="1"/>
</dbReference>
<dbReference type="SUPFAM" id="SSF53901">
    <property type="entry name" value="Thiolase-like"/>
    <property type="match status" value="2"/>
</dbReference>
<keyword evidence="9" id="KW-0511">Multifunctional enzyme</keyword>
<dbReference type="GO" id="GO:0004312">
    <property type="term" value="F:fatty acid synthase activity"/>
    <property type="evidence" value="ECO:0007669"/>
    <property type="project" value="TreeGrafter"/>
</dbReference>
<dbReference type="SUPFAM" id="SSF47336">
    <property type="entry name" value="ACP-like"/>
    <property type="match status" value="5"/>
</dbReference>
<evidence type="ECO:0000256" key="5">
    <source>
        <dbReference type="ARBA" id="ARBA00022553"/>
    </source>
</evidence>
<feature type="domain" description="Lipoyl-binding" evidence="13">
    <location>
        <begin position="4"/>
        <end position="79"/>
    </location>
</feature>
<dbReference type="InterPro" id="IPR042104">
    <property type="entry name" value="PKS_dehydratase_sf"/>
</dbReference>
<feature type="region of interest" description="Disordered" evidence="11">
    <location>
        <begin position="1911"/>
        <end position="1934"/>
    </location>
</feature>
<comment type="cofactor">
    <cofactor evidence="1">
        <name>(R)-lipoate</name>
        <dbReference type="ChEBI" id="CHEBI:83088"/>
    </cofactor>
</comment>
<dbReference type="InterPro" id="IPR000089">
    <property type="entry name" value="Biotin_lipoyl"/>
</dbReference>
<dbReference type="KEGG" id="sxn:IAG42_36305"/>
<dbReference type="Pfam" id="PF08242">
    <property type="entry name" value="Methyltransf_12"/>
    <property type="match status" value="1"/>
</dbReference>
<dbReference type="Gene3D" id="1.10.1240.100">
    <property type="match status" value="1"/>
</dbReference>
<keyword evidence="17" id="KW-1185">Reference proteome</keyword>
<dbReference type="GO" id="GO:0071770">
    <property type="term" value="P:DIM/DIP cell wall layer assembly"/>
    <property type="evidence" value="ECO:0007669"/>
    <property type="project" value="TreeGrafter"/>
</dbReference>
<feature type="region of interest" description="Disordered" evidence="11">
    <location>
        <begin position="478"/>
        <end position="554"/>
    </location>
</feature>
<dbReference type="InterPro" id="IPR050091">
    <property type="entry name" value="PKS_NRPS_Biosynth_Enz"/>
</dbReference>
<dbReference type="InterPro" id="IPR045851">
    <property type="entry name" value="AMP-bd_C_sf"/>
</dbReference>
<dbReference type="InterPro" id="IPR057326">
    <property type="entry name" value="KR_dom"/>
</dbReference>
<feature type="region of interest" description="N-terminal hotdog fold" evidence="10">
    <location>
        <begin position="3053"/>
        <end position="3173"/>
    </location>
</feature>
<dbReference type="InterPro" id="IPR014030">
    <property type="entry name" value="Ketoacyl_synth_N"/>
</dbReference>
<dbReference type="CDD" id="cd06849">
    <property type="entry name" value="lipoyl_domain"/>
    <property type="match status" value="1"/>
</dbReference>
<dbReference type="SMART" id="SM00826">
    <property type="entry name" value="PKS_DH"/>
    <property type="match status" value="1"/>
</dbReference>
<dbReference type="PROSITE" id="PS50968">
    <property type="entry name" value="BIOTINYL_LIPOYL"/>
    <property type="match status" value="1"/>
</dbReference>
<feature type="compositionally biased region" description="Low complexity" evidence="11">
    <location>
        <begin position="3346"/>
        <end position="3360"/>
    </location>
</feature>
<evidence type="ECO:0000259" key="13">
    <source>
        <dbReference type="PROSITE" id="PS50968"/>
    </source>
</evidence>
<dbReference type="GO" id="GO:0031177">
    <property type="term" value="F:phosphopantetheine binding"/>
    <property type="evidence" value="ECO:0007669"/>
    <property type="project" value="InterPro"/>
</dbReference>
<gene>
    <name evidence="16" type="ORF">IAG42_36305</name>
</gene>
<evidence type="ECO:0000256" key="1">
    <source>
        <dbReference type="ARBA" id="ARBA00001938"/>
    </source>
</evidence>
<evidence type="ECO:0000259" key="12">
    <source>
        <dbReference type="PROSITE" id="PS50075"/>
    </source>
</evidence>
<feature type="compositionally biased region" description="Low complexity" evidence="11">
    <location>
        <begin position="1357"/>
        <end position="1378"/>
    </location>
</feature>
<dbReference type="InterPro" id="IPR013968">
    <property type="entry name" value="PKS_KR"/>
</dbReference>
<feature type="region of interest" description="Disordered" evidence="11">
    <location>
        <begin position="2358"/>
        <end position="2379"/>
    </location>
</feature>
<keyword evidence="16" id="KW-0614">Plasmid</keyword>
<evidence type="ECO:0000256" key="8">
    <source>
        <dbReference type="ARBA" id="ARBA00022823"/>
    </source>
</evidence>
<keyword evidence="4" id="KW-0596">Phosphopantetheine</keyword>
<dbReference type="FunFam" id="3.40.47.10:FF:000019">
    <property type="entry name" value="Polyketide synthase type I"/>
    <property type="match status" value="1"/>
</dbReference>
<dbReference type="SMART" id="SM00822">
    <property type="entry name" value="PKS_KR"/>
    <property type="match status" value="2"/>
</dbReference>
<dbReference type="Gene3D" id="3.40.47.10">
    <property type="match status" value="2"/>
</dbReference>
<dbReference type="Gene3D" id="3.40.50.12780">
    <property type="entry name" value="N-terminal domain of ligase-like"/>
    <property type="match status" value="1"/>
</dbReference>
<dbReference type="Gene3D" id="3.40.50.720">
    <property type="entry name" value="NAD(P)-binding Rossmann-like Domain"/>
    <property type="match status" value="2"/>
</dbReference>
<dbReference type="SMART" id="SM00825">
    <property type="entry name" value="PKS_KS"/>
    <property type="match status" value="2"/>
</dbReference>
<dbReference type="InterPro" id="IPR020841">
    <property type="entry name" value="PKS_Beta-ketoAc_synthase_dom"/>
</dbReference>
<dbReference type="Pfam" id="PF14765">
    <property type="entry name" value="PS-DH"/>
    <property type="match status" value="1"/>
</dbReference>
<dbReference type="InterPro" id="IPR036736">
    <property type="entry name" value="ACP-like_sf"/>
</dbReference>
<dbReference type="InterPro" id="IPR042099">
    <property type="entry name" value="ANL_N_sf"/>
</dbReference>
<dbReference type="SUPFAM" id="SSF51230">
    <property type="entry name" value="Single hybrid motif"/>
    <property type="match status" value="1"/>
</dbReference>
<dbReference type="InterPro" id="IPR020806">
    <property type="entry name" value="PKS_PP-bd"/>
</dbReference>
<feature type="region of interest" description="Disordered" evidence="11">
    <location>
        <begin position="4898"/>
        <end position="4919"/>
    </location>
</feature>
<feature type="region of interest" description="Disordered" evidence="11">
    <location>
        <begin position="1347"/>
        <end position="1459"/>
    </location>
</feature>
<keyword evidence="6" id="KW-0808">Transferase</keyword>
<dbReference type="SMART" id="SM00823">
    <property type="entry name" value="PKS_PP"/>
    <property type="match status" value="5"/>
</dbReference>
<organism evidence="16 17">
    <name type="scientific">Streptomyces xanthii</name>
    <dbReference type="NCBI Taxonomy" id="2768069"/>
    <lineage>
        <taxon>Bacteria</taxon>
        <taxon>Bacillati</taxon>
        <taxon>Actinomycetota</taxon>
        <taxon>Actinomycetes</taxon>
        <taxon>Kitasatosporales</taxon>
        <taxon>Streptomycetaceae</taxon>
        <taxon>Streptomyces</taxon>
    </lineage>
</organism>
<dbReference type="CDD" id="cd02440">
    <property type="entry name" value="AdoMet_MTases"/>
    <property type="match status" value="1"/>
</dbReference>
<dbReference type="EMBL" id="CP061282">
    <property type="protein sequence ID" value="QNS09221.1"/>
    <property type="molecule type" value="Genomic_DNA"/>
</dbReference>
<dbReference type="Pfam" id="PF16197">
    <property type="entry name" value="KAsynt_C_assoc"/>
    <property type="match status" value="2"/>
</dbReference>
<name>A0A7H1BKG6_9ACTN</name>
<dbReference type="InterPro" id="IPR049552">
    <property type="entry name" value="PKS_DH_N"/>
</dbReference>
<dbReference type="Gene3D" id="3.40.50.150">
    <property type="entry name" value="Vaccinia Virus protein VP39"/>
    <property type="match status" value="1"/>
</dbReference>
<dbReference type="Gene3D" id="3.10.129.110">
    <property type="entry name" value="Polyketide synthase dehydratase"/>
    <property type="match status" value="1"/>
</dbReference>
<dbReference type="Gene3D" id="3.30.70.3290">
    <property type="match status" value="1"/>
</dbReference>
<dbReference type="Pfam" id="PF02801">
    <property type="entry name" value="Ketoacyl-synt_C"/>
    <property type="match status" value="2"/>
</dbReference>
<dbReference type="InterPro" id="IPR016039">
    <property type="entry name" value="Thiolase-like"/>
</dbReference>
<dbReference type="PROSITE" id="PS00455">
    <property type="entry name" value="AMP_BINDING"/>
    <property type="match status" value="1"/>
</dbReference>
<feature type="active site" description="Proton donor; for dehydratase activity" evidence="10">
    <location>
        <position position="3253"/>
    </location>
</feature>
<keyword evidence="8" id="KW-0450">Lipoyl</keyword>
<dbReference type="InterPro" id="IPR001078">
    <property type="entry name" value="2-oxoacid_DH_actylTfrase"/>
</dbReference>
<feature type="region of interest" description="Disordered" evidence="11">
    <location>
        <begin position="3337"/>
        <end position="3360"/>
    </location>
</feature>
<sequence length="5033" mass="523308">MTTESVLSVPRLGEGIVEVRIVRFLKRPGDTVAKDEVVYEMEHDKAAVEIESPVAGTLEAWLVEVGDTVPIGGSVGRIVPLRQDVPGGEGGAGVADAQSTAAAGPEAPGASAQGVPGRPAGTRRIPPRTRAHARRLGIDESLLPGIPAQGTSLMPADLQRYIAARSGDETEPAESGCTDVAQSDRQRALNRALLAARDQVVPAVVSALVDEETLQAALRRHRGTRFSTAFQAFAHHAARCAAAPEGARLRSRRLDPGTLRVHEHVDLGIAVATDAADLTVAVVRAADTLPAEEFDGRYAQAVEEALGGRSQADGSVTLLLSHLGDRGPDLAVPVVVPPAVATLFLGGVDDSGTRPVRRMVLAFDHTVLNGRDASAYLEALTASLGAAGTADDIPEAPVPAVTAAAPRGDVLERLVDLASEILGHRVDPARPLGEQGLDSARALLLIRETRTAFGVPLPATAVWRHPTLEALAELLSERTQDERTQDERTSTPQHAPAHNPIPEQALSQGNGPGTGSGPGIGTGSATATGAGTGTGRGADDQDPRTDIGTGTGSDMDDAVAVIGMACRVPGADDAEAFWRLLSAGECRIGPVGEGRLAGEVPDGFRAGLLDRIDLFDADFFDVTPRQAASMDPQQRALLELSWHALEHAGLAPDTLAGTPVGVYAATCSYDYREQLVAHGPAADGYATTGTLPAFLANRVSHLYDFTGPSITVDTACSGALTALSLAEAAVRSGACEVALAGAANLLSNGFNARAYRRAGMLSPQGGSRVFDADADGFVRGEGAGWLVLKSLRRALADGDPVLAVVRGTAVNHGGRAAALTAPNPRAQSGLIRTALDRAGLSAADLGFLEAHGTGTPLGDPIELDAFREVLDAGQQGMPERAAGPEGRVWVGSAKANIGHLEGASGLAGVIKAVQVLRHGLIPGTPGFTRLNPHIELDGTPVRVAAQPVPWPAGTGGAPRRAAVSAFGFGGSNAHVVLEEAPPVHGTRTPGGGPFAVPLSAATPGSLTRLAASLADLAAGASAPALDEIAWTLQSGRRHLAHRALFVVRDLDELARAARSFATRGEHDEPADPWLRGWLRGADTSLADWADRWSGGPHPRRVPLVPYPFERDSHWLPGAQGYVVRAGDPLAEHRVGGAVTLPGAALIDALAEGGPVALRHLRFLRPVSVPAQGAVRLLRGSEETGGAVRITVEHDGTTVARAERADAPAAPLPDGEPQGPARDIDLRGVLAGRGIVTGSVYDVVRDLRRQGEQARAHLVAPAAPDARTRRVAWLDAALQTSLSLTDAPGLQVAAAAEHIDWSGAVPERADLRIVRTAQSATHTVVDLEVQAEGRTVLRVAGLRLHATATAPERRAEPAEGNPAPAAAAADAEPGGLPAASARAEDRSGRGAGVFVQEGPEAPAGSGVEGPDSRTAGTVPAAGADSARRPAVPGTRTGSVPVPATAGAEGASPAAGSASVTGARTGSDLLSATAGAEGASPAAVPAPGDVRVLVPEWQVEAAPADSSRAHDVVVVHDADSAWLAGSAGVRGVSADDPGLVGALRGAEHVALLVDGSRWSEDAAGVRALGDRLETLLTVARAHDGARLTLVTVGLTDPDGGAQRPGAALQGALLGALRTLPREVEGLTAAAVDLDADAGPAELAAALAEPCAPAVPLVALRGGRRLRQVYADRPAPAPAAGGDGFVTGGTYLLFGGAGGIGAEVARHLARRYRARLLLVGRSPADERTAALIDRLSELGASAQYFSADIAEPTAVERAVAACRAAFGEPDGVVHSVGSLSPARLDTLRREDLDRVLATKVTAVLALRRALRERPAGRPAALVLFSSAAGLFGSVGGLNYSAANAFLGHYATAADGDTGLAVRAFDWGLWRDTGLARRYTTHVAREYPGITAFDPERGVAALEAGMSGNRPQSLVLSGDPEPLRPLTAPATGGESADPARRLDTYARGALAHRMTQLGLAPALAARPATDTETASTLLGLVPEHRRLLAAILELLAEHAGAGAPVPSRAELDRTRDRLLADHPDLAGHVTLLDRTLESYGPVLRGELPATAVLFPGGDLSGVTAVYSGNQLFDPVNAAAAEALADGAAALRAPRILEIGAGVGGTTTAALAALDARGVRDADYTYTDVSPAFLQHGRRRFGDRVTPRLLDIEKNPEAQGFPAAAVDLVVASNVIHATRDLSRTLDHIGRLLAPGGRLLLAEMVAPAAVYTLTFGLTDGWWRYVDTDRRMPHGPLLDVPRWRALLEEHGWRLTGVDRLRDVPGCVALLTCLPPGAEAPGEAAAAAGSAVQDIAEGLRAVVRDLLGDPAAEVPGYLPWQELGVDSLLNMELVEAVSRRYGPVTATALFEHRTVDELAAMLAARGTAAPGRAPERTAAPRPVRTPPAGDVLDGLLDLVAELTARDRTLLDPDRDFPALGVDSLLNEEFCERLRARYPERTVTSTLLFEHPTPRDLARHLAPAPSAPLPMRTEAEQTVREVARPHRAAPVTPVAAPPERATDSDAIAVVGLAGRYPGAADVDAFWELLDAGRTPVREVPAERWDWRTARTLGGGYARWGCFVDGIDAFDPAMFRLTPREAALMDPQERLFLEIAKEAFENAGYARRSLAGSHGGPSVAVFAGVTANSHLLVQRDARAAGADNPEYAVTAAASVANRVSHVFDLSGPSLTVDTMCSSSLTALHLACRTLQNGEADLALAGGVNLYLHPDRFTGLCALGMPSRGEHTRAFGAGGDGFVPGEGAGAVVLKRLDRAEADGDTIHAVIRGTGLNHGGGTGGYTVPNPRAQAALIDATLRRSGVDPSSVGYLEAHGTGTELGDPVELRALALAFEDAGTHGPLRVGSVKSNIGHAEAAAGIAGLTKTILQLRHARLVPTLHAERPNPKLGLDGTALRIQTAAEPWTGTATGTPRRAAVSSFGAGGSNAHVVLEEYREDHKAAERAAGPVLIPLSAPDAGRLADTARALAAAVDGHRLADIAHTLHTGRDHAPCRAAVTAHDTDELRAALRALADGADHPALLTDPRADGADDDARAWVADAACAPTAGGRRVPLPGTPFARVRCALPESGTSPMPLTDTLTVPAARTVTARLGGASRWVADHVVDGEALLPGAFHPELVHEALLGAGGNPYRTVLRDLVWPRPAAGLPMTVSTVLEEPDGRGSRRFRTCVEDDVVAQGWVDPAPAPGADGPVRPVLVYRTADLDAHIGAGDGEDFYGLFAAHGFSYGPMYRTVRRAVVRGEEVTAQLRLAEGEDPDGRHVMHPALLDGACQTAAYLLLREGSGAGRTLRPLAVERMTVHQPTTGGAYVHARRVRHDTAAGIHVFDLNIVDPDTGDVLADVTGFRVLVDEGTRPQAAPRPTVTSTTDTGSDSASVPVRGYVTDWSPAPAAAAAPDLPQAPLWVVGTGASGWDAQAAATLGAEQAADEETLAQTARRTGPPAVVLVDLAHGGAAARLGAAPLSPDEVTGEWERFVSRELAPVFRLLRAFVRSRALDGARVLLVTRAGRDGTLPPLVHGLHSLARTVAGETGRFTLRLVTLDGAAAPTDVTELLAEAARPAAGADWVRLGGAGRRVSVLRPLTGAASTAPDTACPPLRPDGTYLVTGGLGGLGRHVAADILARTPGARLVLVGRSEPDAAALRELGELGPAGAVTYRRCDVADADDMAALGTWLARERVQLRGVVHTAGVLRDGFLRGKTAETVEEVCRAKVLGALRLDAALTDHPLDFFVLASSLAALVGNQGQSDYAFANGFLDGFAACRAATGRPGRTLSVGWPVLADAGMAPQPDALAYLADTYGLRPVATRTALSRVWPLLAPDATTPYAALAAGDLTAWEAAAGVVTEQPAPLAGPARTKPQAPVTSARPDAGPSVTSARPEAVPVPQASPDGPEQSALRWITGRVARTIGRGPGDLDLDPEIPLADHGLDSIALMRLARILEDDLGRVPLPLLLDSTGLRDLTERLLDVHGAQLTALAAESGVTAPAAPVTPVADATFPAPLPDRLVGMWAADQAAAPHTPYNISLSWRLPEGADREAVRAAVAELVRRHPLLGCCVRTHNGSPAFVPAPDAPALVTRIVDGEALERAVAEEADRRLRTSAEPLLRAVLWEVAGERPVLQLTTHHIAVDGRSADLLRRDITALYAAHVRGVPAGLPEAGSPAAALRRERDAAEPAVWAEAERHWSTRLADATPAGVLFPGGGEQAGAAGAHREYTLPGSLTAALGELARAADVPRFTAWLGAFALSLTRATGRRAFLVAVPTYGRSSAQDEATVGCFVNSVPVRVDVDPALDPAAWLRTLGRAVREALAHAALPYPRFAALCRAAHGDDALPTVTLAYQNWERDVPAPAGWEPVHRRGQQGHFDLGLEITDTPDGTEILANHRTAVLDGAGVDRFVEDLRRTAVDLAAAARTTTGTSVGDLLDPAAGTLVTRFAATVRRCPDATAVEDHAERLSYAELDALSDTVARRVDAAARPGEPVAVLMHRSARLPAVLLGILKSGRPYVPLDDSYPSERLSLVVEGAGCAVAVADRDLTWLLPGRLTTLDPADLRDDGGTGAPAGSPPAPTALAYLMFTSGSTGRPKGVGVTHANVVHTLEAIAAKTGIDERDPARLLAVTTVCFDISVLELFLPLLTGGTVVVAERTDVVDARRLARLIESRGITAMQATPAGWQLLVDGGWSGADGLVALCGGEALPGSLATALSGRTGSLWNVYGPTEATIWSTIARVTDDGPVHLGEPIGATELVLTEVDGHRPAEPGEPGELWIGGAGVAQGYWRQPGLTAERFTGHPVRATGGGRWFRTGDLVRRDEAGRLLFLGRADSQVKIRGHRIELGEIEAVLSAHPALARVVLAVRGEGPSARLLVIAVPRAGSPLPDLAALRDFVSASLPPWMLPDRLVAAEELPLTPNGKVDRKEAVRLAAQESPAAPSPGTPPKAVPGAAASVSVSTDALRAEVLGLWRELLEMDDVPADRRFFDLGGNSLLLGQLFARLDAAYPDTGIELADLFARPTVDDLVGLLAGRLGAGAPSAPAATADAPDRPSRRELRRAFRLGDER</sequence>
<dbReference type="InterPro" id="IPR032821">
    <property type="entry name" value="PKS_assoc"/>
</dbReference>
<dbReference type="Proteomes" id="UP000516428">
    <property type="component" value="Plasmid unnamed1"/>
</dbReference>
<dbReference type="InterPro" id="IPR003016">
    <property type="entry name" value="2-oxoA_DH_lipoyl-BS"/>
</dbReference>
<dbReference type="Pfam" id="PF08659">
    <property type="entry name" value="KR"/>
    <property type="match status" value="2"/>
</dbReference>
<dbReference type="GO" id="GO:0009403">
    <property type="term" value="P:toxin biosynthetic process"/>
    <property type="evidence" value="ECO:0007669"/>
    <property type="project" value="UniProtKB-ARBA"/>
</dbReference>
<evidence type="ECO:0000256" key="2">
    <source>
        <dbReference type="ARBA" id="ARBA00001957"/>
    </source>
</evidence>
<dbReference type="Pfam" id="PF13193">
    <property type="entry name" value="AMP-binding_C"/>
    <property type="match status" value="1"/>
</dbReference>
<dbReference type="SUPFAM" id="SSF56801">
    <property type="entry name" value="Acetyl-CoA synthetase-like"/>
    <property type="match status" value="1"/>
</dbReference>
<dbReference type="RefSeq" id="WP_188341876.1">
    <property type="nucleotide sequence ID" value="NZ_CP061282.1"/>
</dbReference>
<dbReference type="InterPro" id="IPR036291">
    <property type="entry name" value="NAD(P)-bd_dom_sf"/>
</dbReference>
<dbReference type="InterPro" id="IPR014031">
    <property type="entry name" value="Ketoacyl_synth_C"/>
</dbReference>
<feature type="domain" description="Carrier" evidence="12">
    <location>
        <begin position="2378"/>
        <end position="2456"/>
    </location>
</feature>
<evidence type="ECO:0000256" key="9">
    <source>
        <dbReference type="ARBA" id="ARBA00023268"/>
    </source>
</evidence>
<dbReference type="CDD" id="cd00833">
    <property type="entry name" value="PKS"/>
    <property type="match status" value="2"/>
</dbReference>
<dbReference type="Pfam" id="PF00198">
    <property type="entry name" value="2-oxoacid_dh"/>
    <property type="match status" value="1"/>
</dbReference>
<dbReference type="PROSITE" id="PS00189">
    <property type="entry name" value="LIPOYL"/>
    <property type="match status" value="1"/>
</dbReference>
<feature type="domain" description="Carrier" evidence="12">
    <location>
        <begin position="2282"/>
        <end position="2358"/>
    </location>
</feature>
<feature type="domain" description="PKS/mFAS DH" evidence="15">
    <location>
        <begin position="3053"/>
        <end position="3340"/>
    </location>
</feature>
<dbReference type="InterPro" id="IPR049551">
    <property type="entry name" value="PKS_DH_C"/>
</dbReference>
<dbReference type="InterPro" id="IPR011053">
    <property type="entry name" value="Single_hybrid_motif"/>
</dbReference>
<dbReference type="InterPro" id="IPR025110">
    <property type="entry name" value="AMP-bd_C"/>
</dbReference>
<dbReference type="InterPro" id="IPR010071">
    <property type="entry name" value="AA_adenyl_dom"/>
</dbReference>
<dbReference type="InterPro" id="IPR001242">
    <property type="entry name" value="Condensation_dom"/>
</dbReference>
<evidence type="ECO:0000256" key="4">
    <source>
        <dbReference type="ARBA" id="ARBA00022450"/>
    </source>
</evidence>
<dbReference type="GO" id="GO:0006633">
    <property type="term" value="P:fatty acid biosynthetic process"/>
    <property type="evidence" value="ECO:0007669"/>
    <property type="project" value="TreeGrafter"/>
</dbReference>
<dbReference type="PANTHER" id="PTHR43775">
    <property type="entry name" value="FATTY ACID SYNTHASE"/>
    <property type="match status" value="1"/>
</dbReference>
<feature type="region of interest" description="C-terminal hotdog fold" evidence="10">
    <location>
        <begin position="3193"/>
        <end position="3340"/>
    </location>
</feature>
<dbReference type="InterPro" id="IPR020807">
    <property type="entry name" value="PKS_DH"/>
</dbReference>
<feature type="compositionally biased region" description="Basic and acidic residues" evidence="11">
    <location>
        <begin position="478"/>
        <end position="489"/>
    </location>
</feature>
<dbReference type="Gene3D" id="3.30.559.10">
    <property type="entry name" value="Chloramphenicol acetyltransferase-like domain"/>
    <property type="match status" value="2"/>
</dbReference>
<reference evidence="16 17" key="1">
    <citation type="submission" date="2020-09" db="EMBL/GenBank/DDBJ databases">
        <title>A novel species.</title>
        <authorList>
            <person name="Gao J."/>
        </authorList>
    </citation>
    <scope>NUCLEOTIDE SEQUENCE [LARGE SCALE GENOMIC DNA]</scope>
    <source>
        <strain evidence="16 17">CRXT-Y-14</strain>
        <plasmid evidence="16 17">unnamed1</plasmid>
    </source>
</reference>